<dbReference type="EMBL" id="DF820474">
    <property type="protein sequence ID" value="GAK60751.1"/>
    <property type="molecule type" value="Genomic_DNA"/>
</dbReference>
<reference evidence="2" key="1">
    <citation type="journal article" date="2015" name="PeerJ">
        <title>First genomic representation of candidate bacterial phylum KSB3 points to enhanced environmental sensing as a trigger of wastewater bulking.</title>
        <authorList>
            <person name="Sekiguchi Y."/>
            <person name="Ohashi A."/>
            <person name="Parks D.H."/>
            <person name="Yamauchi T."/>
            <person name="Tyson G.W."/>
            <person name="Hugenholtz P."/>
        </authorList>
    </citation>
    <scope>NUCLEOTIDE SEQUENCE [LARGE SCALE GENOMIC DNA]</scope>
</reference>
<evidence type="ECO:0000259" key="1">
    <source>
        <dbReference type="Pfam" id="PF07287"/>
    </source>
</evidence>
<dbReference type="Pfam" id="PF07287">
    <property type="entry name" value="AtuA"/>
    <property type="match status" value="2"/>
</dbReference>
<accession>A0A081C846</accession>
<dbReference type="InterPro" id="IPR010839">
    <property type="entry name" value="AtuA_N"/>
</dbReference>
<dbReference type="HOGENOM" id="CLU_028036_0_0_0"/>
<dbReference type="STRING" id="1499967.U27_00649"/>
<keyword evidence="3" id="KW-1185">Reference proteome</keyword>
<proteinExistence type="predicted"/>
<dbReference type="eggNOG" id="COG1574">
    <property type="taxonomic scope" value="Bacteria"/>
</dbReference>
<evidence type="ECO:0000313" key="2">
    <source>
        <dbReference type="EMBL" id="GAK60751.1"/>
    </source>
</evidence>
<protein>
    <recommendedName>
        <fullName evidence="1">Acyclic terpene utilisation N-terminal domain-containing protein</fullName>
    </recommendedName>
</protein>
<sequence length="455" mass="50576">MKQQLRILCPTQHLGFVPFQEKSFWTGAQTLPDYYCCDSGGNTVGPVPLGSDTSVSLYEWQKHDLELMLLASRKQGVPLIIGSSGDTGTNSRVDLFVDLVKRLALKHGLAPFKVVYFYSQVSKDFLREKLEQGVVIKGLDEHPPLTLEALDQTERVVAVAGVHPFVKALEMGADVIIGGRSSDVAIFASPAIYEGFPEPLAYALGRVLESAALCAEPSSPNETVIGAITDEDVRITPMHPQQRCTIDSVAGYVLYNRPQPLHEYLVGGMLDISECQYDQYDDNTTRVTGAAFIPSNGKIQVKLEGAGKIGERFIGIVGLKVPAAIQQITTLLESVQHRVEEYYSGKEYQLLWNVYGDHEIFPDHDSCKDQTSHEICILLEGIAETEQMAEEITLLASRHITSTHACDKILWHTFPGPLRIQSVLPAPPLYKWTIQHTIVVDHPMELFELHEFMME</sequence>
<name>A0A081C846_VECG1</name>
<dbReference type="AlphaFoldDB" id="A0A081C846"/>
<feature type="domain" description="Acyclic terpene utilisation N-terminal" evidence="1">
    <location>
        <begin position="65"/>
        <end position="194"/>
    </location>
</feature>
<organism evidence="2">
    <name type="scientific">Vecturithrix granuli</name>
    <dbReference type="NCBI Taxonomy" id="1499967"/>
    <lineage>
        <taxon>Bacteria</taxon>
        <taxon>Candidatus Moduliflexota</taxon>
        <taxon>Candidatus Vecturitrichia</taxon>
        <taxon>Candidatus Vecturitrichales</taxon>
        <taxon>Candidatus Vecturitrichaceae</taxon>
        <taxon>Candidatus Vecturithrix</taxon>
    </lineage>
</organism>
<feature type="domain" description="Acyclic terpene utilisation N-terminal" evidence="1">
    <location>
        <begin position="240"/>
        <end position="393"/>
    </location>
</feature>
<dbReference type="Proteomes" id="UP000030661">
    <property type="component" value="Unassembled WGS sequence"/>
</dbReference>
<evidence type="ECO:0000313" key="3">
    <source>
        <dbReference type="Proteomes" id="UP000030661"/>
    </source>
</evidence>
<gene>
    <name evidence="2" type="ORF">U27_00649</name>
</gene>